<dbReference type="InterPro" id="IPR006674">
    <property type="entry name" value="HD_domain"/>
</dbReference>
<evidence type="ECO:0000259" key="2">
    <source>
        <dbReference type="PROSITE" id="PS51832"/>
    </source>
</evidence>
<dbReference type="InterPro" id="IPR003607">
    <property type="entry name" value="HD/PDEase_dom"/>
</dbReference>
<evidence type="ECO:0000313" key="4">
    <source>
        <dbReference type="Proteomes" id="UP000460257"/>
    </source>
</evidence>
<comment type="caution">
    <text evidence="3">The sequence shown here is derived from an EMBL/GenBank/DDBJ whole genome shotgun (WGS) entry which is preliminary data.</text>
</comment>
<evidence type="ECO:0000259" key="1">
    <source>
        <dbReference type="PROSITE" id="PS51831"/>
    </source>
</evidence>
<dbReference type="Gene3D" id="1.10.3210.10">
    <property type="entry name" value="Hypothetical protein af1432"/>
    <property type="match status" value="1"/>
</dbReference>
<dbReference type="PANTHER" id="PTHR43155">
    <property type="entry name" value="CYCLIC DI-GMP PHOSPHODIESTERASE PA4108-RELATED"/>
    <property type="match status" value="1"/>
</dbReference>
<dbReference type="Pfam" id="PF13487">
    <property type="entry name" value="HD_5"/>
    <property type="match status" value="1"/>
</dbReference>
<keyword evidence="4" id="KW-1185">Reference proteome</keyword>
<dbReference type="SUPFAM" id="SSF109604">
    <property type="entry name" value="HD-domain/PDEase-like"/>
    <property type="match status" value="1"/>
</dbReference>
<accession>A0A6N7IWE5</accession>
<protein>
    <submittedName>
        <fullName evidence="3">HD-GYP domain-containing protein</fullName>
    </submittedName>
</protein>
<feature type="domain" description="HD" evidence="1">
    <location>
        <begin position="149"/>
        <end position="272"/>
    </location>
</feature>
<gene>
    <name evidence="3" type="ORF">FRC54_01075</name>
</gene>
<proteinExistence type="predicted"/>
<dbReference type="SMART" id="SM00471">
    <property type="entry name" value="HDc"/>
    <property type="match status" value="1"/>
</dbReference>
<feature type="domain" description="HD-GYP" evidence="2">
    <location>
        <begin position="127"/>
        <end position="323"/>
    </location>
</feature>
<evidence type="ECO:0000313" key="3">
    <source>
        <dbReference type="EMBL" id="MQN00583.1"/>
    </source>
</evidence>
<dbReference type="PROSITE" id="PS51832">
    <property type="entry name" value="HD_GYP"/>
    <property type="match status" value="1"/>
</dbReference>
<dbReference type="InterPro" id="IPR037522">
    <property type="entry name" value="HD_GYP_dom"/>
</dbReference>
<organism evidence="3 4">
    <name type="scientific">Candidatus Weimeria bifida</name>
    <dbReference type="NCBI Taxonomy" id="2599074"/>
    <lineage>
        <taxon>Bacteria</taxon>
        <taxon>Bacillati</taxon>
        <taxon>Bacillota</taxon>
        <taxon>Clostridia</taxon>
        <taxon>Lachnospirales</taxon>
        <taxon>Lachnospiraceae</taxon>
        <taxon>Candidatus Weimeria</taxon>
    </lineage>
</organism>
<dbReference type="CDD" id="cd00077">
    <property type="entry name" value="HDc"/>
    <property type="match status" value="1"/>
</dbReference>
<sequence length="366" mass="40814">MGRRRFVSTRTVAAGSRIDQTISDATGREMIKKGTYLDDFQIEYLQKRGIMGIYIYEGVPDDLEQHIVIPEATKKAIEDNHKDDPVKVSISNSVKERVGQGVAYLFNAPESRDFAEATNSIAEDLTKSILSNNSIAFDVRTLKTSDEYTFKHSVDVATISAIIGKKYGLNKGQLHELLVAGLLHDMGKSKIPSEILNKPGKLTDEEFEVMKTHSKLGYDILKEKDEFSPDILAGVLLHHEKLTGRGYPMGIKGQKIPLYARIIAVADIYDALVTKRPYKEPYGQREAMEIVLAMGDDLDLKALECFSKSVILYPVDTLVELSNGKIAKVVANNPDYPMRPKVVEIESGKVLDLANDFQYNNIVLES</sequence>
<dbReference type="AlphaFoldDB" id="A0A6N7IWE5"/>
<dbReference type="Proteomes" id="UP000460257">
    <property type="component" value="Unassembled WGS sequence"/>
</dbReference>
<dbReference type="PROSITE" id="PS51831">
    <property type="entry name" value="HD"/>
    <property type="match status" value="1"/>
</dbReference>
<reference evidence="3" key="1">
    <citation type="journal article" date="2020" name="Appl. Environ. Microbiol.">
        <title>Medium-Chain Fatty Acid Synthesis by 'Candidatus Weimeria bifida' gen. nov., sp. nov., and 'Candidatus Pseudoramibacter fermentans' sp. nov.</title>
        <authorList>
            <person name="Scarborough M.J."/>
            <person name="Myers K.S."/>
            <person name="Donohue T.J."/>
            <person name="Noguera D.R."/>
        </authorList>
    </citation>
    <scope>NUCLEOTIDE SEQUENCE</scope>
    <source>
        <strain evidence="3">LCO1.1</strain>
    </source>
</reference>
<name>A0A6N7IWE5_9FIRM</name>
<dbReference type="PANTHER" id="PTHR43155:SF2">
    <property type="entry name" value="CYCLIC DI-GMP PHOSPHODIESTERASE PA4108"/>
    <property type="match status" value="1"/>
</dbReference>
<dbReference type="EMBL" id="VOGC01000002">
    <property type="protein sequence ID" value="MQN00583.1"/>
    <property type="molecule type" value="Genomic_DNA"/>
</dbReference>